<reference evidence="1" key="1">
    <citation type="submission" date="2022-07" db="EMBL/GenBank/DDBJ databases">
        <title>Phylogenomic reconstructions and comparative analyses of Kickxellomycotina fungi.</title>
        <authorList>
            <person name="Reynolds N.K."/>
            <person name="Stajich J.E."/>
            <person name="Barry K."/>
            <person name="Grigoriev I.V."/>
            <person name="Crous P."/>
            <person name="Smith M.E."/>
        </authorList>
    </citation>
    <scope>NUCLEOTIDE SEQUENCE</scope>
    <source>
        <strain evidence="1">NRRL 5244</strain>
    </source>
</reference>
<dbReference type="EMBL" id="JANBPW010002771">
    <property type="protein sequence ID" value="KAJ1939666.1"/>
    <property type="molecule type" value="Genomic_DNA"/>
</dbReference>
<evidence type="ECO:0000313" key="2">
    <source>
        <dbReference type="Proteomes" id="UP001150603"/>
    </source>
</evidence>
<gene>
    <name evidence="1" type="primary">METTL21B</name>
    <name evidence="1" type="ORF">FBU59_004046</name>
</gene>
<dbReference type="Proteomes" id="UP001150603">
    <property type="component" value="Unassembled WGS sequence"/>
</dbReference>
<sequence length="223" mass="25282">MELVKWQFRNPYHDAQHDTLRTFTFGPHTVAMNQQPDQQIDLHQNTGFLIWDGAYILSKFLYTHAPLTNRSCLELGAGNALVSIVARLAGASRVMATDLAEYLDFIRSNVSQNKALPGSSVEIEVQELVWGSEGQDVGQFDVVVGSEILYLEGLHGALLETVRRAMHAESVAYFVYKDRALGEHTFQDTAVQHGFRVKELPRTFLDSEFQDDRYHLLRLQLSE</sequence>
<comment type="caution">
    <text evidence="1">The sequence shown here is derived from an EMBL/GenBank/DDBJ whole genome shotgun (WGS) entry which is preliminary data.</text>
</comment>
<organism evidence="1 2">
    <name type="scientific">Linderina macrospora</name>
    <dbReference type="NCBI Taxonomy" id="4868"/>
    <lineage>
        <taxon>Eukaryota</taxon>
        <taxon>Fungi</taxon>
        <taxon>Fungi incertae sedis</taxon>
        <taxon>Zoopagomycota</taxon>
        <taxon>Kickxellomycotina</taxon>
        <taxon>Kickxellomycetes</taxon>
        <taxon>Kickxellales</taxon>
        <taxon>Kickxellaceae</taxon>
        <taxon>Linderina</taxon>
    </lineage>
</organism>
<accession>A0ACC1J6M4</accession>
<name>A0ACC1J6M4_9FUNG</name>
<protein>
    <submittedName>
        <fullName evidence="1">Methyltransferase-like protein 21B</fullName>
    </submittedName>
</protein>
<keyword evidence="2" id="KW-1185">Reference proteome</keyword>
<proteinExistence type="predicted"/>
<evidence type="ECO:0000313" key="1">
    <source>
        <dbReference type="EMBL" id="KAJ1939666.1"/>
    </source>
</evidence>